<feature type="compositionally biased region" description="Basic and acidic residues" evidence="1">
    <location>
        <begin position="375"/>
        <end position="384"/>
    </location>
</feature>
<dbReference type="InParanoid" id="A0A1S3I9R4"/>
<gene>
    <name evidence="3" type="primary">LOC106162035</name>
</gene>
<dbReference type="RefSeq" id="XP_013394596.1">
    <property type="nucleotide sequence ID" value="XM_013539142.1"/>
</dbReference>
<feature type="region of interest" description="Disordered" evidence="1">
    <location>
        <begin position="1"/>
        <end position="80"/>
    </location>
</feature>
<dbReference type="Proteomes" id="UP000085678">
    <property type="component" value="Unplaced"/>
</dbReference>
<feature type="compositionally biased region" description="Basic and acidic residues" evidence="1">
    <location>
        <begin position="19"/>
        <end position="80"/>
    </location>
</feature>
<name>A0A1S3I9R4_LINAN</name>
<organism evidence="2 3">
    <name type="scientific">Lingula anatina</name>
    <name type="common">Brachiopod</name>
    <name type="synonym">Lingula unguis</name>
    <dbReference type="NCBI Taxonomy" id="7574"/>
    <lineage>
        <taxon>Eukaryota</taxon>
        <taxon>Metazoa</taxon>
        <taxon>Spiralia</taxon>
        <taxon>Lophotrochozoa</taxon>
        <taxon>Brachiopoda</taxon>
        <taxon>Linguliformea</taxon>
        <taxon>Lingulata</taxon>
        <taxon>Lingulida</taxon>
        <taxon>Linguloidea</taxon>
        <taxon>Lingulidae</taxon>
        <taxon>Lingula</taxon>
    </lineage>
</organism>
<feature type="region of interest" description="Disordered" evidence="1">
    <location>
        <begin position="344"/>
        <end position="406"/>
    </location>
</feature>
<dbReference type="GeneID" id="106162035"/>
<feature type="compositionally biased region" description="Polar residues" evidence="1">
    <location>
        <begin position="360"/>
        <end position="372"/>
    </location>
</feature>
<evidence type="ECO:0000256" key="1">
    <source>
        <dbReference type="SAM" id="MobiDB-lite"/>
    </source>
</evidence>
<sequence length="406" mass="45581">MGCGSSINNVPTVNGNDPRNNRTLDHGQRRQGDLDQEQRHQGELDQGQRHQGELDQGQRRQGELDQGQRHQGELDQGQRRQGELDQGQVLGQVFFSNNCAGIQEVAETTYLLNIERKPEIPLSVSVQVADTGEEDTVEDDIVRSASPDGISVIMRDDLDVIAEDIQVKKKCIIIDMNVIGWESLEKLLESSKNGQLEKCLKKVLLTPDITKGKDMSLKMHIVNEDKLRKLVKLMKLLYVKDAEKGNGQSSESVRLTFCPERRMWFWTPYHKKPIWMEVSYEEVQGGPLKGHVPEDKYLEIIRYLQQEKPTLKANTSTCVICDLVPITGKVPEIKYTEITVRPPSAGTNIRTTGMEGGTSGTQDVKNYQNMSVPLNRKDKLRVSRDSGYGSPRDPLDASGGDQGEND</sequence>
<feature type="compositionally biased region" description="Polar residues" evidence="1">
    <location>
        <begin position="1"/>
        <end position="18"/>
    </location>
</feature>
<reference evidence="3" key="1">
    <citation type="submission" date="2025-08" db="UniProtKB">
        <authorList>
            <consortium name="RefSeq"/>
        </authorList>
    </citation>
    <scope>IDENTIFICATION</scope>
    <source>
        <tissue evidence="3">Gonads</tissue>
    </source>
</reference>
<evidence type="ECO:0000313" key="3">
    <source>
        <dbReference type="RefSeq" id="XP_013394596.1"/>
    </source>
</evidence>
<accession>A0A1S3I9R4</accession>
<proteinExistence type="predicted"/>
<dbReference type="AlphaFoldDB" id="A0A1S3I9R4"/>
<evidence type="ECO:0000313" key="2">
    <source>
        <dbReference type="Proteomes" id="UP000085678"/>
    </source>
</evidence>
<dbReference type="KEGG" id="lak:106162035"/>
<keyword evidence="2" id="KW-1185">Reference proteome</keyword>
<protein>
    <submittedName>
        <fullName evidence="3">Uncharacterized protein LOC106162035</fullName>
    </submittedName>
</protein>